<dbReference type="EMBL" id="BGPR01004858">
    <property type="protein sequence ID" value="GBN04096.1"/>
    <property type="molecule type" value="Genomic_DNA"/>
</dbReference>
<dbReference type="Proteomes" id="UP000499080">
    <property type="component" value="Unassembled WGS sequence"/>
</dbReference>
<sequence length="83" mass="9128">MRKEEYISVIRESGGQYVGHITPASRTGGVIAKCILKYLEDNDVGINKLEAIGCDGTATNTGWKNGTVSSIQLKIERPLQRFM</sequence>
<protein>
    <recommendedName>
        <fullName evidence="3">DUF4371 domain-containing protein</fullName>
    </recommendedName>
</protein>
<comment type="caution">
    <text evidence="1">The sequence shown here is derived from an EMBL/GenBank/DDBJ whole genome shotgun (WGS) entry which is preliminary data.</text>
</comment>
<name>A0A4Y2KRZ7_ARAVE</name>
<gene>
    <name evidence="1" type="ORF">AVEN_177928_1</name>
</gene>
<proteinExistence type="predicted"/>
<keyword evidence="2" id="KW-1185">Reference proteome</keyword>
<organism evidence="1 2">
    <name type="scientific">Araneus ventricosus</name>
    <name type="common">Orbweaver spider</name>
    <name type="synonym">Epeira ventricosa</name>
    <dbReference type="NCBI Taxonomy" id="182803"/>
    <lineage>
        <taxon>Eukaryota</taxon>
        <taxon>Metazoa</taxon>
        <taxon>Ecdysozoa</taxon>
        <taxon>Arthropoda</taxon>
        <taxon>Chelicerata</taxon>
        <taxon>Arachnida</taxon>
        <taxon>Araneae</taxon>
        <taxon>Araneomorphae</taxon>
        <taxon>Entelegynae</taxon>
        <taxon>Araneoidea</taxon>
        <taxon>Araneidae</taxon>
        <taxon>Araneus</taxon>
    </lineage>
</organism>
<dbReference type="AlphaFoldDB" id="A0A4Y2KRZ7"/>
<evidence type="ECO:0008006" key="3">
    <source>
        <dbReference type="Google" id="ProtNLM"/>
    </source>
</evidence>
<accession>A0A4Y2KRZ7</accession>
<dbReference type="OrthoDB" id="8058698at2759"/>
<evidence type="ECO:0000313" key="1">
    <source>
        <dbReference type="EMBL" id="GBN04096.1"/>
    </source>
</evidence>
<reference evidence="1 2" key="1">
    <citation type="journal article" date="2019" name="Sci. Rep.">
        <title>Orb-weaving spider Araneus ventricosus genome elucidates the spidroin gene catalogue.</title>
        <authorList>
            <person name="Kono N."/>
            <person name="Nakamura H."/>
            <person name="Ohtoshi R."/>
            <person name="Moran D.A.P."/>
            <person name="Shinohara A."/>
            <person name="Yoshida Y."/>
            <person name="Fujiwara M."/>
            <person name="Mori M."/>
            <person name="Tomita M."/>
            <person name="Arakawa K."/>
        </authorList>
    </citation>
    <scope>NUCLEOTIDE SEQUENCE [LARGE SCALE GENOMIC DNA]</scope>
</reference>
<evidence type="ECO:0000313" key="2">
    <source>
        <dbReference type="Proteomes" id="UP000499080"/>
    </source>
</evidence>